<dbReference type="Proteomes" id="UP000219522">
    <property type="component" value="Unassembled WGS sequence"/>
</dbReference>
<dbReference type="AlphaFoldDB" id="A0A7Z7I7B9"/>
<comment type="caution">
    <text evidence="2">The sequence shown here is derived from an EMBL/GenBank/DDBJ whole genome shotgun (WGS) entry which is preliminary data.</text>
</comment>
<protein>
    <recommendedName>
        <fullName evidence="1">Cyanate hydratase N-terminal domain-containing protein</fullName>
    </recommendedName>
</protein>
<dbReference type="GO" id="GO:0008824">
    <property type="term" value="F:cyanate hydratase activity"/>
    <property type="evidence" value="ECO:0007669"/>
    <property type="project" value="InterPro"/>
</dbReference>
<evidence type="ECO:0000313" key="2">
    <source>
        <dbReference type="EMBL" id="SOE80614.1"/>
    </source>
</evidence>
<dbReference type="Pfam" id="PF21291">
    <property type="entry name" value="CYNS_N"/>
    <property type="match status" value="1"/>
</dbReference>
<dbReference type="EMBL" id="OCSU01000002">
    <property type="protein sequence ID" value="SOE80614.1"/>
    <property type="molecule type" value="Genomic_DNA"/>
</dbReference>
<sequence>MLQTLVSPTAREQLTDKVLASKASKGLSWQELTEGTGLSLVFLTAALLGQHPISKEAAETVCRRLELDDDAVAYFGERDHRFRFNVISESGGR</sequence>
<reference evidence="2 3" key="1">
    <citation type="submission" date="2017-09" db="EMBL/GenBank/DDBJ databases">
        <authorList>
            <person name="Varghese N."/>
            <person name="Submissions S."/>
        </authorList>
    </citation>
    <scope>NUCLEOTIDE SEQUENCE [LARGE SCALE GENOMIC DNA]</scope>
    <source>
        <strain evidence="2 3">OK806</strain>
    </source>
</reference>
<evidence type="ECO:0000259" key="1">
    <source>
        <dbReference type="Pfam" id="PF21291"/>
    </source>
</evidence>
<organism evidence="2 3">
    <name type="scientific">Caballeronia arationis</name>
    <dbReference type="NCBI Taxonomy" id="1777142"/>
    <lineage>
        <taxon>Bacteria</taxon>
        <taxon>Pseudomonadati</taxon>
        <taxon>Pseudomonadota</taxon>
        <taxon>Betaproteobacteria</taxon>
        <taxon>Burkholderiales</taxon>
        <taxon>Burkholderiaceae</taxon>
        <taxon>Caballeronia</taxon>
    </lineage>
</organism>
<feature type="domain" description="Cyanate hydratase N-terminal" evidence="1">
    <location>
        <begin position="11"/>
        <end position="73"/>
    </location>
</feature>
<proteinExistence type="predicted"/>
<evidence type="ECO:0000313" key="3">
    <source>
        <dbReference type="Proteomes" id="UP000219522"/>
    </source>
</evidence>
<keyword evidence="3" id="KW-1185">Reference proteome</keyword>
<dbReference type="InterPro" id="IPR008076">
    <property type="entry name" value="Cyanase"/>
</dbReference>
<dbReference type="GO" id="GO:0003677">
    <property type="term" value="F:DNA binding"/>
    <property type="evidence" value="ECO:0007669"/>
    <property type="project" value="InterPro"/>
</dbReference>
<dbReference type="SUPFAM" id="SSF47413">
    <property type="entry name" value="lambda repressor-like DNA-binding domains"/>
    <property type="match status" value="1"/>
</dbReference>
<gene>
    <name evidence="2" type="ORF">SAMN05446927_3849</name>
</gene>
<dbReference type="InterPro" id="IPR010982">
    <property type="entry name" value="Lambda_DNA-bd_dom_sf"/>
</dbReference>
<dbReference type="PRINTS" id="PR01693">
    <property type="entry name" value="CYANASE"/>
</dbReference>
<dbReference type="RefSeq" id="WP_208545293.1">
    <property type="nucleotide sequence ID" value="NZ_OCSU01000002.1"/>
</dbReference>
<dbReference type="InterPro" id="IPR048564">
    <property type="entry name" value="CYNS_N"/>
</dbReference>
<accession>A0A7Z7I7B9</accession>
<name>A0A7Z7I7B9_9BURK</name>
<dbReference type="Gene3D" id="1.10.260.40">
    <property type="entry name" value="lambda repressor-like DNA-binding domains"/>
    <property type="match status" value="1"/>
</dbReference>